<proteinExistence type="predicted"/>
<feature type="region of interest" description="Disordered" evidence="1">
    <location>
        <begin position="140"/>
        <end position="182"/>
    </location>
</feature>
<dbReference type="STRING" id="1806994.A0A507BXG7"/>
<feature type="compositionally biased region" description="Polar residues" evidence="1">
    <location>
        <begin position="155"/>
        <end position="182"/>
    </location>
</feature>
<dbReference type="GeneID" id="42006211"/>
<dbReference type="PANTHER" id="PTHR33667">
    <property type="entry name" value="SI:DKEY-57N24.6"/>
    <property type="match status" value="1"/>
</dbReference>
<organism evidence="2 3">
    <name type="scientific">Synchytrium microbalum</name>
    <dbReference type="NCBI Taxonomy" id="1806994"/>
    <lineage>
        <taxon>Eukaryota</taxon>
        <taxon>Fungi</taxon>
        <taxon>Fungi incertae sedis</taxon>
        <taxon>Chytridiomycota</taxon>
        <taxon>Chytridiomycota incertae sedis</taxon>
        <taxon>Chytridiomycetes</taxon>
        <taxon>Synchytriales</taxon>
        <taxon>Synchytriaceae</taxon>
        <taxon>Synchytrium</taxon>
    </lineage>
</organism>
<comment type="caution">
    <text evidence="2">The sequence shown here is derived from an EMBL/GenBank/DDBJ whole genome shotgun (WGS) entry which is preliminary data.</text>
</comment>
<feature type="compositionally biased region" description="Basic and acidic residues" evidence="1">
    <location>
        <begin position="1043"/>
        <end position="1055"/>
    </location>
</feature>
<accession>A0A507BXG7</accession>
<keyword evidence="3" id="KW-1185">Reference proteome</keyword>
<dbReference type="Proteomes" id="UP000319731">
    <property type="component" value="Unassembled WGS sequence"/>
</dbReference>
<dbReference type="AlphaFoldDB" id="A0A507BXG7"/>
<feature type="compositionally biased region" description="Polar residues" evidence="1">
    <location>
        <begin position="288"/>
        <end position="299"/>
    </location>
</feature>
<feature type="region of interest" description="Disordered" evidence="1">
    <location>
        <begin position="239"/>
        <end position="306"/>
    </location>
</feature>
<dbReference type="EMBL" id="QEAO01000039">
    <property type="protein sequence ID" value="TPX31791.1"/>
    <property type="molecule type" value="Genomic_DNA"/>
</dbReference>
<evidence type="ECO:0000313" key="2">
    <source>
        <dbReference type="EMBL" id="TPX31791.1"/>
    </source>
</evidence>
<name>A0A507BXG7_9FUNG</name>
<dbReference type="PANTHER" id="PTHR33667:SF7">
    <property type="entry name" value="RIKEN CDNA 1810020O05 GENE"/>
    <property type="match status" value="1"/>
</dbReference>
<evidence type="ECO:0000256" key="1">
    <source>
        <dbReference type="SAM" id="MobiDB-lite"/>
    </source>
</evidence>
<protein>
    <submittedName>
        <fullName evidence="2">Uncharacterized protein</fullName>
    </submittedName>
</protein>
<dbReference type="OrthoDB" id="188352at2759"/>
<reference evidence="2 3" key="1">
    <citation type="journal article" date="2019" name="Sci. Rep.">
        <title>Comparative genomics of chytrid fungi reveal insights into the obligate biotrophic and pathogenic lifestyle of Synchytrium endobioticum.</title>
        <authorList>
            <person name="van de Vossenberg B.T.L.H."/>
            <person name="Warris S."/>
            <person name="Nguyen H.D.T."/>
            <person name="van Gent-Pelzer M.P.E."/>
            <person name="Joly D.L."/>
            <person name="van de Geest H.C."/>
            <person name="Bonants P.J.M."/>
            <person name="Smith D.S."/>
            <person name="Levesque C.A."/>
            <person name="van der Lee T.A.J."/>
        </authorList>
    </citation>
    <scope>NUCLEOTIDE SEQUENCE [LARGE SCALE GENOMIC DNA]</scope>
    <source>
        <strain evidence="2 3">JEL517</strain>
    </source>
</reference>
<feature type="region of interest" description="Disordered" evidence="1">
    <location>
        <begin position="1041"/>
        <end position="1064"/>
    </location>
</feature>
<sequence>MTMKKTHPIFQPQAVTLQTPGDHIVPITVSVNYNLLKKPEGQPGHESHKRKAPEYRKFYVTYSIGGEVEAKTEVFKHDTTVWSTTHNVIVTTPFLANVHAHPPTFTLWEIVRSDETPTAPPPTPAAALTRNKDVPRNTVVTRPSAYSGRRGTQVHGRQSMSGTPAAAGNSTERPSTEGYSNFSTTMTVNAPVHGIPEALSILKKDPLSWLSLAAPDFLTSVTKSSLSRPMAAFVEQGAQQDLAPDQNQPTAEWYKDLPGPAPHHFDTVERTLALSRPNSPWVTRRRSPPNSAQSASSRPVTPHHGALLPDTLAKEMYKPMAAPLSANERIPSPKRIITRIATPPSPHHSASVLKTVGWANEDDIPPNSVLYQGQSTSLKKKVSVKGADGKNKKKDWREPHRHVPITTLQMKWDPLYWGQTSIETVVDETRAVEGIENFKVSVHVEDKLLSTEQELGLNPIKISISQAEGMPDVPVSFDELDTKCTPVTARFSLLSSPQVVFHPAAPNTPRSSVVYFLESALLLPGLLGTEALISRLKEEPLCVQVHDRDTMTGGIIETGDFGIAEFDLSELTQGSTELELTSPILPGPRVKHNKSALPAGHWLETGATLTVKLSVLQPITEGRKHGRLTTARGVFGRAVIVASSSTSATKAIRNTINQVNAAALGVQATPQDTSIDTLLQEYRLSPTQRRDAALDLLSGYEIGDKHYRIFYVEGLATKGIQSLVSQVSKDDFATHVFHTPDQSFSTRQWIGLVPGLLRIRLEPDLKEILCRAGTYLKGRTSHECFEALGILNDIIHHNPTKEVHISTPHINIRYPTSIHVDALVRAFGSVLGYGPEEETVEAWKRQDIHPALPHRDFSKQEHTSTKAQRWAAEDGYEEMFNNDEQDAESDLWQRAKQNLESSHNYRIARAQSRTENFNEAFEEMLRRRYLEQVDFIGFNKRRYMRAPHFKRERVPHTGTDVFNYSCQLLAAGERQLAQLRQEIAQDKDHIYAYGPSHILPPVDVEAQVRIQEREARVKWITNQGFNVYPIKKPANVMVPNGLNKDDPWQEKKHGDLMPGTALRM</sequence>
<evidence type="ECO:0000313" key="3">
    <source>
        <dbReference type="Proteomes" id="UP000319731"/>
    </source>
</evidence>
<gene>
    <name evidence="2" type="ORF">SmJEL517_g04986</name>
</gene>
<dbReference type="RefSeq" id="XP_031023134.1">
    <property type="nucleotide sequence ID" value="XM_031170914.1"/>
</dbReference>